<keyword evidence="2" id="KW-1185">Reference proteome</keyword>
<dbReference type="EMBL" id="JANPWB010000001">
    <property type="protein sequence ID" value="KAJ1214409.1"/>
    <property type="molecule type" value="Genomic_DNA"/>
</dbReference>
<protein>
    <submittedName>
        <fullName evidence="1">Uncharacterized protein</fullName>
    </submittedName>
</protein>
<evidence type="ECO:0000313" key="2">
    <source>
        <dbReference type="Proteomes" id="UP001066276"/>
    </source>
</evidence>
<proteinExistence type="predicted"/>
<accession>A0AAV7WML0</accession>
<organism evidence="1 2">
    <name type="scientific">Pleurodeles waltl</name>
    <name type="common">Iberian ribbed newt</name>
    <dbReference type="NCBI Taxonomy" id="8319"/>
    <lineage>
        <taxon>Eukaryota</taxon>
        <taxon>Metazoa</taxon>
        <taxon>Chordata</taxon>
        <taxon>Craniata</taxon>
        <taxon>Vertebrata</taxon>
        <taxon>Euteleostomi</taxon>
        <taxon>Amphibia</taxon>
        <taxon>Batrachia</taxon>
        <taxon>Caudata</taxon>
        <taxon>Salamandroidea</taxon>
        <taxon>Salamandridae</taxon>
        <taxon>Pleurodelinae</taxon>
        <taxon>Pleurodeles</taxon>
    </lineage>
</organism>
<name>A0AAV7WML0_PLEWA</name>
<sequence length="207" mass="23721">MRRVRRFDRIRDAARAAFLKWMQNAEKDVASYVATLRGLALSCHFEQLSDFLIRDQIVRCAYNNRIREKLLMKDPNLDEAIQIAKRMEHTAVWLQEMDDSKKEGKQNVISEVKNKSKFLVNEEKQKSAKGWDGPDRDVCGNLEEIMLAVDGNLNELTSNERTTSTQDMTLEIGLESTNVLEKPHAQVLLNNILVKLLVDSGSLFTLI</sequence>
<evidence type="ECO:0000313" key="1">
    <source>
        <dbReference type="EMBL" id="KAJ1214409.1"/>
    </source>
</evidence>
<comment type="caution">
    <text evidence="1">The sequence shown here is derived from an EMBL/GenBank/DDBJ whole genome shotgun (WGS) entry which is preliminary data.</text>
</comment>
<gene>
    <name evidence="1" type="ORF">NDU88_002028</name>
</gene>
<dbReference type="AlphaFoldDB" id="A0AAV7WML0"/>
<reference evidence="1" key="1">
    <citation type="journal article" date="2022" name="bioRxiv">
        <title>Sequencing and chromosome-scale assembly of the giantPleurodeles waltlgenome.</title>
        <authorList>
            <person name="Brown T."/>
            <person name="Elewa A."/>
            <person name="Iarovenko S."/>
            <person name="Subramanian E."/>
            <person name="Araus A.J."/>
            <person name="Petzold A."/>
            <person name="Susuki M."/>
            <person name="Suzuki K.-i.T."/>
            <person name="Hayashi T."/>
            <person name="Toyoda A."/>
            <person name="Oliveira C."/>
            <person name="Osipova E."/>
            <person name="Leigh N.D."/>
            <person name="Simon A."/>
            <person name="Yun M.H."/>
        </authorList>
    </citation>
    <scope>NUCLEOTIDE SEQUENCE</scope>
    <source>
        <strain evidence="1">20211129_DDA</strain>
        <tissue evidence="1">Liver</tissue>
    </source>
</reference>
<dbReference type="Proteomes" id="UP001066276">
    <property type="component" value="Chromosome 1_1"/>
</dbReference>